<dbReference type="WBParaSite" id="JU765_v2.g4442.t1">
    <property type="protein sequence ID" value="JU765_v2.g4442.t1"/>
    <property type="gene ID" value="JU765_v2.g4442"/>
</dbReference>
<dbReference type="Proteomes" id="UP000887576">
    <property type="component" value="Unplaced"/>
</dbReference>
<organism evidence="1 2">
    <name type="scientific">Panagrolaimus sp. JU765</name>
    <dbReference type="NCBI Taxonomy" id="591449"/>
    <lineage>
        <taxon>Eukaryota</taxon>
        <taxon>Metazoa</taxon>
        <taxon>Ecdysozoa</taxon>
        <taxon>Nematoda</taxon>
        <taxon>Chromadorea</taxon>
        <taxon>Rhabditida</taxon>
        <taxon>Tylenchina</taxon>
        <taxon>Panagrolaimomorpha</taxon>
        <taxon>Panagrolaimoidea</taxon>
        <taxon>Panagrolaimidae</taxon>
        <taxon>Panagrolaimus</taxon>
    </lineage>
</organism>
<proteinExistence type="predicted"/>
<evidence type="ECO:0000313" key="1">
    <source>
        <dbReference type="Proteomes" id="UP000887576"/>
    </source>
</evidence>
<protein>
    <submittedName>
        <fullName evidence="2">Uncharacterized protein</fullName>
    </submittedName>
</protein>
<name>A0AC34R894_9BILA</name>
<reference evidence="2" key="1">
    <citation type="submission" date="2022-11" db="UniProtKB">
        <authorList>
            <consortium name="WormBaseParasite"/>
        </authorList>
    </citation>
    <scope>IDENTIFICATION</scope>
</reference>
<sequence length="214" mass="24928">MNSLCISCGKHLEEQKDIEDTDLLRALKDASRTEKHYHAYNLHDLVSEDNLAMPLCALCCISALSVMNRELYELDNENVIYECNLKDLLEDRQSNPYNSDLVQDKLRTLTIQEKILENELVRLAYEEEALAREIHNQKLMKEELMETAEELTRNVKQGKRTLLGHLEKLHYYDSQTRFYADAIELLKLNSLTQLINDKIPDPVYLNKIGDDELD</sequence>
<accession>A0AC34R894</accession>
<evidence type="ECO:0000313" key="2">
    <source>
        <dbReference type="WBParaSite" id="JU765_v2.g4442.t1"/>
    </source>
</evidence>